<name>A0A2K3MU19_TRIPR</name>
<dbReference type="Proteomes" id="UP000236291">
    <property type="component" value="Unassembled WGS sequence"/>
</dbReference>
<dbReference type="EMBL" id="ASHM01012275">
    <property type="protein sequence ID" value="PNX94224.1"/>
    <property type="molecule type" value="Genomic_DNA"/>
</dbReference>
<evidence type="ECO:0000313" key="4">
    <source>
        <dbReference type="Proteomes" id="UP000236291"/>
    </source>
</evidence>
<dbReference type="InterPro" id="IPR001810">
    <property type="entry name" value="F-box_dom"/>
</dbReference>
<dbReference type="Pfam" id="PF12937">
    <property type="entry name" value="F-box-like"/>
    <property type="match status" value="1"/>
</dbReference>
<organism evidence="3 4">
    <name type="scientific">Trifolium pratense</name>
    <name type="common">Red clover</name>
    <dbReference type="NCBI Taxonomy" id="57577"/>
    <lineage>
        <taxon>Eukaryota</taxon>
        <taxon>Viridiplantae</taxon>
        <taxon>Streptophyta</taxon>
        <taxon>Embryophyta</taxon>
        <taxon>Tracheophyta</taxon>
        <taxon>Spermatophyta</taxon>
        <taxon>Magnoliopsida</taxon>
        <taxon>eudicotyledons</taxon>
        <taxon>Gunneridae</taxon>
        <taxon>Pentapetalae</taxon>
        <taxon>rosids</taxon>
        <taxon>fabids</taxon>
        <taxon>Fabales</taxon>
        <taxon>Fabaceae</taxon>
        <taxon>Papilionoideae</taxon>
        <taxon>50 kb inversion clade</taxon>
        <taxon>NPAAA clade</taxon>
        <taxon>Hologalegina</taxon>
        <taxon>IRL clade</taxon>
        <taxon>Trifolieae</taxon>
        <taxon>Trifolium</taxon>
    </lineage>
</organism>
<reference evidence="3 4" key="2">
    <citation type="journal article" date="2017" name="Front. Plant Sci.">
        <title>Gene Classification and Mining of Molecular Markers Useful in Red Clover (Trifolium pratense) Breeding.</title>
        <authorList>
            <person name="Istvanek J."/>
            <person name="Dluhosova J."/>
            <person name="Dluhos P."/>
            <person name="Patkova L."/>
            <person name="Nedelnik J."/>
            <person name="Repkova J."/>
        </authorList>
    </citation>
    <scope>NUCLEOTIDE SEQUENCE [LARGE SCALE GENOMIC DNA]</scope>
    <source>
        <strain evidence="4">cv. Tatra</strain>
        <tissue evidence="3">Young leaves</tissue>
    </source>
</reference>
<comment type="caution">
    <text evidence="3">The sequence shown here is derived from an EMBL/GenBank/DDBJ whole genome shotgun (WGS) entry which is preliminary data.</text>
</comment>
<dbReference type="Gene3D" id="1.20.1280.50">
    <property type="match status" value="1"/>
</dbReference>
<dbReference type="AlphaFoldDB" id="A0A2K3MU19"/>
<evidence type="ECO:0000259" key="2">
    <source>
        <dbReference type="Pfam" id="PF12937"/>
    </source>
</evidence>
<reference evidence="3 4" key="1">
    <citation type="journal article" date="2014" name="Am. J. Bot.">
        <title>Genome assembly and annotation for red clover (Trifolium pratense; Fabaceae).</title>
        <authorList>
            <person name="Istvanek J."/>
            <person name="Jaros M."/>
            <person name="Krenek A."/>
            <person name="Repkova J."/>
        </authorList>
    </citation>
    <scope>NUCLEOTIDE SEQUENCE [LARGE SCALE GENOMIC DNA]</scope>
    <source>
        <strain evidence="4">cv. Tatra</strain>
        <tissue evidence="3">Young leaves</tissue>
    </source>
</reference>
<sequence>MSSLPRELWTKILEIGIQNNGLTYKDLCCISISCRLLHRLSSEDSLWNHLLSTDFPLSPPSSSYLAYRTSKTVYSLKFVRDKERKNAAHRRIVLRKESQIVEHYRKLLVFQTQLSREKSKAIETSTELSHLRRVREASVALNVWQPEVVRGRQKQMVEQCVVPAESRIRALEMELRLCKQQILGLEKSHRDEQRRLDTAEEELESMKYHPLRKNEHNIRKNEHKVKRKKLKSCHSSLLPAHKLQLVLLLTDLVALHLHDTFQLLSSTMRNEIQDELLIL</sequence>
<protein>
    <submittedName>
        <fullName evidence="3">F-box protein skip24-like</fullName>
    </submittedName>
</protein>
<proteinExistence type="predicted"/>
<evidence type="ECO:0000256" key="1">
    <source>
        <dbReference type="SAM" id="Coils"/>
    </source>
</evidence>
<dbReference type="ExpressionAtlas" id="A0A2K3MU19">
    <property type="expression patterns" value="baseline"/>
</dbReference>
<evidence type="ECO:0000313" key="3">
    <source>
        <dbReference type="EMBL" id="PNX94224.1"/>
    </source>
</evidence>
<dbReference type="SUPFAM" id="SSF81383">
    <property type="entry name" value="F-box domain"/>
    <property type="match status" value="1"/>
</dbReference>
<accession>A0A2K3MU19</accession>
<dbReference type="STRING" id="57577.A0A2K3MU19"/>
<feature type="domain" description="F-box" evidence="2">
    <location>
        <begin position="1"/>
        <end position="50"/>
    </location>
</feature>
<feature type="coiled-coil region" evidence="1">
    <location>
        <begin position="168"/>
        <end position="209"/>
    </location>
</feature>
<keyword evidence="1" id="KW-0175">Coiled coil</keyword>
<dbReference type="InterPro" id="IPR036047">
    <property type="entry name" value="F-box-like_dom_sf"/>
</dbReference>
<gene>
    <name evidence="3" type="ORF">L195_g017395</name>
</gene>